<comment type="similarity">
    <text evidence="2 9">Belongs to the cytochrome P450 family.</text>
</comment>
<evidence type="ECO:0000313" key="10">
    <source>
        <dbReference type="EMBL" id="MVT75609.1"/>
    </source>
</evidence>
<dbReference type="PROSITE" id="PS00086">
    <property type="entry name" value="CYTOCHROME_P450"/>
    <property type="match status" value="1"/>
</dbReference>
<comment type="cofactor">
    <cofactor evidence="1">
        <name>heme</name>
        <dbReference type="ChEBI" id="CHEBI:30413"/>
    </cofactor>
</comment>
<dbReference type="InterPro" id="IPR017972">
    <property type="entry name" value="Cyt_P450_CS"/>
</dbReference>
<dbReference type="Pfam" id="PF00067">
    <property type="entry name" value="p450"/>
    <property type="match status" value="1"/>
</dbReference>
<evidence type="ECO:0000256" key="7">
    <source>
        <dbReference type="ARBA" id="ARBA00023033"/>
    </source>
</evidence>
<dbReference type="EMBL" id="WQNE01000018">
    <property type="protein sequence ID" value="MVT75609.1"/>
    <property type="molecule type" value="Genomic_DNA"/>
</dbReference>
<dbReference type="InterPro" id="IPR036396">
    <property type="entry name" value="Cyt_P450_sf"/>
</dbReference>
<dbReference type="PANTHER" id="PTHR46696">
    <property type="entry name" value="P450, PUTATIVE (EUROFUNG)-RELATED"/>
    <property type="match status" value="1"/>
</dbReference>
<dbReference type="GO" id="GO:0036199">
    <property type="term" value="F:cholest-4-en-3-one 26-monooxygenase activity"/>
    <property type="evidence" value="ECO:0007669"/>
    <property type="project" value="TreeGrafter"/>
</dbReference>
<keyword evidence="6 9" id="KW-0408">Iron</keyword>
<evidence type="ECO:0000256" key="3">
    <source>
        <dbReference type="ARBA" id="ARBA00022617"/>
    </source>
</evidence>
<comment type="caution">
    <text evidence="10">The sequence shown here is derived from an EMBL/GenBank/DDBJ whole genome shotgun (WGS) entry which is preliminary data.</text>
</comment>
<dbReference type="GO" id="GO:0020037">
    <property type="term" value="F:heme binding"/>
    <property type="evidence" value="ECO:0007669"/>
    <property type="project" value="InterPro"/>
</dbReference>
<evidence type="ECO:0000256" key="9">
    <source>
        <dbReference type="RuleBase" id="RU000461"/>
    </source>
</evidence>
<evidence type="ECO:0000313" key="11">
    <source>
        <dbReference type="Proteomes" id="UP000449969"/>
    </source>
</evidence>
<keyword evidence="11" id="KW-1185">Reference proteome</keyword>
<evidence type="ECO:0000256" key="4">
    <source>
        <dbReference type="ARBA" id="ARBA00022723"/>
    </source>
</evidence>
<evidence type="ECO:0000256" key="1">
    <source>
        <dbReference type="ARBA" id="ARBA00001971"/>
    </source>
</evidence>
<dbReference type="FunFam" id="1.10.630.10:FF:000018">
    <property type="entry name" value="Cytochrome P450 monooxygenase"/>
    <property type="match status" value="1"/>
</dbReference>
<dbReference type="Gene3D" id="1.10.630.10">
    <property type="entry name" value="Cytochrome P450"/>
    <property type="match status" value="1"/>
</dbReference>
<dbReference type="GO" id="GO:0006707">
    <property type="term" value="P:cholesterol catabolic process"/>
    <property type="evidence" value="ECO:0007669"/>
    <property type="project" value="TreeGrafter"/>
</dbReference>
<dbReference type="GO" id="GO:0008395">
    <property type="term" value="F:steroid hydroxylase activity"/>
    <property type="evidence" value="ECO:0007669"/>
    <property type="project" value="TreeGrafter"/>
</dbReference>
<reference evidence="10 11" key="1">
    <citation type="submission" date="2019-12" db="EMBL/GenBank/DDBJ databases">
        <title>Draft genome sequences Bradyrhizobium cajani AMBPC1010, Bradyrhizobium pachyrhizi AMBPC1040 and Bradyrhizobium yuanmingense ALSPC3051, three plant growth promoting strains isolated from nodules of Cajanus cajan L. in Dominican Republic.</title>
        <authorList>
            <person name="Flores-Felix J.D."/>
            <person name="Araujo J."/>
            <person name="Diaz-Alcantara C."/>
            <person name="Gonzalez-Andres F."/>
            <person name="Velazquez E."/>
        </authorList>
    </citation>
    <scope>NUCLEOTIDE SEQUENCE [LARGE SCALE GENOMIC DNA]</scope>
    <source>
        <strain evidence="10 11">1010</strain>
    </source>
</reference>
<evidence type="ECO:0000256" key="8">
    <source>
        <dbReference type="ARBA" id="ARBA00043906"/>
    </source>
</evidence>
<comment type="function">
    <text evidence="8">Cytochromes P450 are a group of heme-thiolate monooxygenases. They oxidize a variety of structurally unrelated compounds, including steroids, fatty acids, and xenobiotics.</text>
</comment>
<dbReference type="CDD" id="cd11033">
    <property type="entry name" value="CYP142-like"/>
    <property type="match status" value="1"/>
</dbReference>
<keyword evidence="4 9" id="KW-0479">Metal-binding</keyword>
<name>A0A844TG60_9BRAD</name>
<proteinExistence type="inferred from homology"/>
<dbReference type="AlphaFoldDB" id="A0A844TG60"/>
<evidence type="ECO:0000256" key="5">
    <source>
        <dbReference type="ARBA" id="ARBA00023002"/>
    </source>
</evidence>
<dbReference type="GO" id="GO:0005506">
    <property type="term" value="F:iron ion binding"/>
    <property type="evidence" value="ECO:0007669"/>
    <property type="project" value="InterPro"/>
</dbReference>
<dbReference type="SUPFAM" id="SSF48264">
    <property type="entry name" value="Cytochrome P450"/>
    <property type="match status" value="1"/>
</dbReference>
<evidence type="ECO:0000256" key="2">
    <source>
        <dbReference type="ARBA" id="ARBA00010617"/>
    </source>
</evidence>
<dbReference type="OrthoDB" id="9801155at2"/>
<organism evidence="10 11">
    <name type="scientific">Bradyrhizobium cajani</name>
    <dbReference type="NCBI Taxonomy" id="1928661"/>
    <lineage>
        <taxon>Bacteria</taxon>
        <taxon>Pseudomonadati</taxon>
        <taxon>Pseudomonadota</taxon>
        <taxon>Alphaproteobacteria</taxon>
        <taxon>Hyphomicrobiales</taxon>
        <taxon>Nitrobacteraceae</taxon>
        <taxon>Bradyrhizobium</taxon>
    </lineage>
</organism>
<dbReference type="PRINTS" id="PR00359">
    <property type="entry name" value="BP450"/>
</dbReference>
<dbReference type="PANTHER" id="PTHR46696:SF4">
    <property type="entry name" value="BIOTIN BIOSYNTHESIS CYTOCHROME P450"/>
    <property type="match status" value="1"/>
</dbReference>
<keyword evidence="7 9" id="KW-0503">Monooxygenase</keyword>
<accession>A0A844TG60</accession>
<gene>
    <name evidence="10" type="ORF">GPL20_21635</name>
</gene>
<dbReference type="Proteomes" id="UP000449969">
    <property type="component" value="Unassembled WGS sequence"/>
</dbReference>
<keyword evidence="5 9" id="KW-0560">Oxidoreductase</keyword>
<evidence type="ECO:0000256" key="6">
    <source>
        <dbReference type="ARBA" id="ARBA00023004"/>
    </source>
</evidence>
<protein>
    <submittedName>
        <fullName evidence="10">Cytochrome P450</fullName>
    </submittedName>
</protein>
<dbReference type="InterPro" id="IPR001128">
    <property type="entry name" value="Cyt_P450"/>
</dbReference>
<sequence>MRQLLDSHSSGAEWPLPDADLANLDLFTSGFPHALFTTLRGHEGPHFHPATALTPGQEGFWVFSRYRDIVPVARDNVVFSSESGGDREGGGTMIEDLPRSVGVGSVINMMNDPRHRALRRLVAPGITHAKIAALEAVLANAAQAAVDEALRRGHGDLVSDIAAELPLLAIASLLGIPPQDRHQIFAWINAVLDYADRQLGETSQSSAQAMQQFMAYGQRFVEGRRQAPGEDVVSLAVTGELGDGLGRLSSVEQLMVFNVVMVAGLETTRNAIAGGVLAFIEHPGQWTRLQKQRALINPALEEILRWTSPTPYNRRTATCDVEIGDCLIRRGEKVTLWWASANRDDAIFERASEFDVSRATNPHLAFGFGGHGCLGAQLARLEMRVVLNALLDRVDGFDLAGDVEWVRSNKHTGIRRMPIRYSAASPPSARCDDAAGAAGNRF</sequence>
<keyword evidence="3 9" id="KW-0349">Heme</keyword>
<dbReference type="InterPro" id="IPR002397">
    <property type="entry name" value="Cyt_P450_B"/>
</dbReference>